<dbReference type="Pfam" id="PF20062">
    <property type="entry name" value="DUF6461"/>
    <property type="match status" value="1"/>
</dbReference>
<proteinExistence type="predicted"/>
<evidence type="ECO:0000313" key="1">
    <source>
        <dbReference type="EMBL" id="GAA4617191.1"/>
    </source>
</evidence>
<gene>
    <name evidence="1" type="ORF">GCM10023195_76620</name>
</gene>
<dbReference type="RefSeq" id="WP_345365431.1">
    <property type="nucleotide sequence ID" value="NZ_BAABHJ010000039.1"/>
</dbReference>
<name>A0ABP8U000_9ACTN</name>
<accession>A0ABP8U000</accession>
<reference evidence="2" key="1">
    <citation type="journal article" date="2019" name="Int. J. Syst. Evol. Microbiol.">
        <title>The Global Catalogue of Microorganisms (GCM) 10K type strain sequencing project: providing services to taxonomists for standard genome sequencing and annotation.</title>
        <authorList>
            <consortium name="The Broad Institute Genomics Platform"/>
            <consortium name="The Broad Institute Genome Sequencing Center for Infectious Disease"/>
            <person name="Wu L."/>
            <person name="Ma J."/>
        </authorList>
    </citation>
    <scope>NUCLEOTIDE SEQUENCE [LARGE SCALE GENOMIC DNA]</scope>
    <source>
        <strain evidence="2">JCM 17938</strain>
    </source>
</reference>
<dbReference type="Proteomes" id="UP001500212">
    <property type="component" value="Unassembled WGS sequence"/>
</dbReference>
<evidence type="ECO:0000313" key="2">
    <source>
        <dbReference type="Proteomes" id="UP001500212"/>
    </source>
</evidence>
<protein>
    <submittedName>
        <fullName evidence="1">Uncharacterized protein</fullName>
    </submittedName>
</protein>
<sequence length="240" mass="26468">MTASAADYVWFNDYRRGWLSEMYCLTLIKDLTPVEFLSRLDADFQGDFTGMDAFAARDMEFQDSQDLYGDYMLVGAAPVLGPDGPWTLGVEINGTVGTDDQFMAVASAGTRIVSHYRNVNALTLFRWWEDGDLRTSFEWPRSRSGSTPDALLSTMSRVGYDLGADGPDPGVSGKFALAEELTGVRITADLLDDATYTAGIVTMPDPEWTSIIIDIPDANGGRICKKVTRQEVEDATRHHP</sequence>
<comment type="caution">
    <text evidence="1">The sequence shown here is derived from an EMBL/GenBank/DDBJ whole genome shotgun (WGS) entry which is preliminary data.</text>
</comment>
<dbReference type="EMBL" id="BAABHJ010000039">
    <property type="protein sequence ID" value="GAA4617191.1"/>
    <property type="molecule type" value="Genomic_DNA"/>
</dbReference>
<keyword evidence="2" id="KW-1185">Reference proteome</keyword>
<organism evidence="1 2">
    <name type="scientific">Actinoallomurus liliacearum</name>
    <dbReference type="NCBI Taxonomy" id="1080073"/>
    <lineage>
        <taxon>Bacteria</taxon>
        <taxon>Bacillati</taxon>
        <taxon>Actinomycetota</taxon>
        <taxon>Actinomycetes</taxon>
        <taxon>Streptosporangiales</taxon>
        <taxon>Thermomonosporaceae</taxon>
        <taxon>Actinoallomurus</taxon>
    </lineage>
</organism>
<dbReference type="InterPro" id="IPR045592">
    <property type="entry name" value="DUF6461"/>
</dbReference>